<comment type="caution">
    <text evidence="1">The sequence shown here is derived from an EMBL/GenBank/DDBJ whole genome shotgun (WGS) entry which is preliminary data.</text>
</comment>
<protein>
    <submittedName>
        <fullName evidence="1">Uncharacterized protein</fullName>
    </submittedName>
</protein>
<evidence type="ECO:0000313" key="1">
    <source>
        <dbReference type="EMBL" id="OHA00551.1"/>
    </source>
</evidence>
<reference evidence="1 2" key="1">
    <citation type="journal article" date="2016" name="Nat. Commun.">
        <title>Thousands of microbial genomes shed light on interconnected biogeochemical processes in an aquifer system.</title>
        <authorList>
            <person name="Anantharaman K."/>
            <person name="Brown C.T."/>
            <person name="Hug L.A."/>
            <person name="Sharon I."/>
            <person name="Castelle C.J."/>
            <person name="Probst A.J."/>
            <person name="Thomas B.C."/>
            <person name="Singh A."/>
            <person name="Wilkins M.J."/>
            <person name="Karaoz U."/>
            <person name="Brodie E.L."/>
            <person name="Williams K.H."/>
            <person name="Hubbard S.S."/>
            <person name="Banfield J.F."/>
        </authorList>
    </citation>
    <scope>NUCLEOTIDE SEQUENCE [LARGE SCALE GENOMIC DNA]</scope>
</reference>
<dbReference type="EMBL" id="MHQJ01000042">
    <property type="protein sequence ID" value="OHA00551.1"/>
    <property type="molecule type" value="Genomic_DNA"/>
</dbReference>
<proteinExistence type="predicted"/>
<accession>A0A1G2KPW8</accession>
<dbReference type="Proteomes" id="UP000177362">
    <property type="component" value="Unassembled WGS sequence"/>
</dbReference>
<gene>
    <name evidence="1" type="ORF">A3C11_02730</name>
</gene>
<organism evidence="1 2">
    <name type="scientific">Candidatus Sungbacteria bacterium RIFCSPHIGHO2_02_FULL_49_12</name>
    <dbReference type="NCBI Taxonomy" id="1802271"/>
    <lineage>
        <taxon>Bacteria</taxon>
        <taxon>Candidatus Sungiibacteriota</taxon>
    </lineage>
</organism>
<dbReference type="STRING" id="1802271.A3C11_02730"/>
<evidence type="ECO:0000313" key="2">
    <source>
        <dbReference type="Proteomes" id="UP000177362"/>
    </source>
</evidence>
<name>A0A1G2KPW8_9BACT</name>
<sequence>MKVAAKDKKRYVLKEKRDYQILEKIYKLEKCDLSIVNKKVVNLIRTQLEDDWRTPLLKFLDGMTRKYNK</sequence>
<dbReference type="AlphaFoldDB" id="A0A1G2KPW8"/>